<dbReference type="GO" id="GO:0008270">
    <property type="term" value="F:zinc ion binding"/>
    <property type="evidence" value="ECO:0007669"/>
    <property type="project" value="UniProtKB-KW"/>
</dbReference>
<dbReference type="InterPro" id="IPR000571">
    <property type="entry name" value="Znf_CCCH"/>
</dbReference>
<feature type="region of interest" description="Disordered" evidence="2">
    <location>
        <begin position="72"/>
        <end position="137"/>
    </location>
</feature>
<comment type="caution">
    <text evidence="4">The sequence shown here is derived from an EMBL/GenBank/DDBJ whole genome shotgun (WGS) entry which is preliminary data.</text>
</comment>
<evidence type="ECO:0000313" key="5">
    <source>
        <dbReference type="Proteomes" id="UP001362999"/>
    </source>
</evidence>
<evidence type="ECO:0000313" key="4">
    <source>
        <dbReference type="EMBL" id="KAK6987869.1"/>
    </source>
</evidence>
<evidence type="ECO:0000259" key="3">
    <source>
        <dbReference type="PROSITE" id="PS50103"/>
    </source>
</evidence>
<accession>A0AAV9ZN83</accession>
<dbReference type="EMBL" id="JAWWNJ010000128">
    <property type="protein sequence ID" value="KAK6987869.1"/>
    <property type="molecule type" value="Genomic_DNA"/>
</dbReference>
<feature type="zinc finger region" description="C3H1-type" evidence="1">
    <location>
        <begin position="183"/>
        <end position="210"/>
    </location>
</feature>
<name>A0AAV9ZN83_9AGAR</name>
<proteinExistence type="predicted"/>
<protein>
    <recommendedName>
        <fullName evidence="3">C3H1-type domain-containing protein</fullName>
    </recommendedName>
</protein>
<dbReference type="Proteomes" id="UP001362999">
    <property type="component" value="Unassembled WGS sequence"/>
</dbReference>
<reference evidence="4 5" key="1">
    <citation type="journal article" date="2024" name="J Genomics">
        <title>Draft genome sequencing and assembly of Favolaschia claudopus CIRM-BRFM 2984 isolated from oak limbs.</title>
        <authorList>
            <person name="Navarro D."/>
            <person name="Drula E."/>
            <person name="Chaduli D."/>
            <person name="Cazenave R."/>
            <person name="Ahrendt S."/>
            <person name="Wang J."/>
            <person name="Lipzen A."/>
            <person name="Daum C."/>
            <person name="Barry K."/>
            <person name="Grigoriev I.V."/>
            <person name="Favel A."/>
            <person name="Rosso M.N."/>
            <person name="Martin F."/>
        </authorList>
    </citation>
    <scope>NUCLEOTIDE SEQUENCE [LARGE SCALE GENOMIC DNA]</scope>
    <source>
        <strain evidence="4 5">CIRM-BRFM 2984</strain>
    </source>
</reference>
<feature type="compositionally biased region" description="Basic and acidic residues" evidence="2">
    <location>
        <begin position="124"/>
        <end position="133"/>
    </location>
</feature>
<evidence type="ECO:0000256" key="1">
    <source>
        <dbReference type="PROSITE-ProRule" id="PRU00723"/>
    </source>
</evidence>
<gene>
    <name evidence="4" type="ORF">R3P38DRAFT_3374410</name>
</gene>
<organism evidence="4 5">
    <name type="scientific">Favolaschia claudopus</name>
    <dbReference type="NCBI Taxonomy" id="2862362"/>
    <lineage>
        <taxon>Eukaryota</taxon>
        <taxon>Fungi</taxon>
        <taxon>Dikarya</taxon>
        <taxon>Basidiomycota</taxon>
        <taxon>Agaricomycotina</taxon>
        <taxon>Agaricomycetes</taxon>
        <taxon>Agaricomycetidae</taxon>
        <taxon>Agaricales</taxon>
        <taxon>Marasmiineae</taxon>
        <taxon>Mycenaceae</taxon>
        <taxon>Favolaschia</taxon>
    </lineage>
</organism>
<dbReference type="AlphaFoldDB" id="A0AAV9ZN83"/>
<keyword evidence="5" id="KW-1185">Reference proteome</keyword>
<keyword evidence="1" id="KW-0863">Zinc-finger</keyword>
<sequence length="230" mass="24807">MTDGVPPPPEFQAEDVAALQEMVKKYVDGDLSRVHVIASLSAHLVNACGKLDTPYKPELLIPYLEQLDAHDATQKPDEGPGGSGAAGGGGNGGSGDPPGGEDDEGGELGGRPKRRAGDGDYGDEERSERKNARVDTSQYAWRSEAQQFLDSFAITPEHREVLRRIGIYSQDVKEAKLGNKQRKGTAEICCNYNNNRCKAGANCHYRHACSECNTAGHPALDCPDKQRRTA</sequence>
<evidence type="ECO:0000256" key="2">
    <source>
        <dbReference type="SAM" id="MobiDB-lite"/>
    </source>
</evidence>
<dbReference type="PROSITE" id="PS50103">
    <property type="entry name" value="ZF_C3H1"/>
    <property type="match status" value="1"/>
</dbReference>
<keyword evidence="1" id="KW-0862">Zinc</keyword>
<feature type="compositionally biased region" description="Gly residues" evidence="2">
    <location>
        <begin position="79"/>
        <end position="98"/>
    </location>
</feature>
<keyword evidence="1" id="KW-0479">Metal-binding</keyword>
<feature type="domain" description="C3H1-type" evidence="3">
    <location>
        <begin position="183"/>
        <end position="210"/>
    </location>
</feature>